<protein>
    <submittedName>
        <fullName evidence="2">Uncharacterized protein</fullName>
    </submittedName>
</protein>
<feature type="compositionally biased region" description="Basic and acidic residues" evidence="1">
    <location>
        <begin position="137"/>
        <end position="154"/>
    </location>
</feature>
<feature type="region of interest" description="Disordered" evidence="1">
    <location>
        <begin position="137"/>
        <end position="160"/>
    </location>
</feature>
<gene>
    <name evidence="2" type="ORF">M0R45_011095</name>
</gene>
<proteinExistence type="predicted"/>
<reference evidence="2 3" key="1">
    <citation type="journal article" date="2023" name="G3 (Bethesda)">
        <title>A chromosome-length genome assembly and annotation of blackberry (Rubus argutus, cv. 'Hillquist').</title>
        <authorList>
            <person name="Bruna T."/>
            <person name="Aryal R."/>
            <person name="Dudchenko O."/>
            <person name="Sargent D.J."/>
            <person name="Mead D."/>
            <person name="Buti M."/>
            <person name="Cavallini A."/>
            <person name="Hytonen T."/>
            <person name="Andres J."/>
            <person name="Pham M."/>
            <person name="Weisz D."/>
            <person name="Mascagni F."/>
            <person name="Usai G."/>
            <person name="Natali L."/>
            <person name="Bassil N."/>
            <person name="Fernandez G.E."/>
            <person name="Lomsadze A."/>
            <person name="Armour M."/>
            <person name="Olukolu B."/>
            <person name="Poorten T."/>
            <person name="Britton C."/>
            <person name="Davik J."/>
            <person name="Ashrafi H."/>
            <person name="Aiden E.L."/>
            <person name="Borodovsky M."/>
            <person name="Worthington M."/>
        </authorList>
    </citation>
    <scope>NUCLEOTIDE SEQUENCE [LARGE SCALE GENOMIC DNA]</scope>
    <source>
        <strain evidence="2">PI 553951</strain>
    </source>
</reference>
<name>A0AAW1YCQ4_RUBAR</name>
<dbReference type="Proteomes" id="UP001457282">
    <property type="component" value="Unassembled WGS sequence"/>
</dbReference>
<dbReference type="AlphaFoldDB" id="A0AAW1YCQ4"/>
<evidence type="ECO:0000313" key="3">
    <source>
        <dbReference type="Proteomes" id="UP001457282"/>
    </source>
</evidence>
<evidence type="ECO:0000313" key="2">
    <source>
        <dbReference type="EMBL" id="KAK9945587.1"/>
    </source>
</evidence>
<sequence>MFMIMHHQNPGFSQQSFLSCLIFRYYEAGNQNKECGIHVIPFITLLNPVRRHVVLLWPFNKRFIHSGTERVRVCIRDCADDYVLRLQEDHQKAILLEYSLNDRILSTNKVPAPLTVNDDMTVAIVIKSLIQLKEGDAKKTSETNDHENQSKQDMSKGQATKSATAFGLILRRTSI</sequence>
<comment type="caution">
    <text evidence="2">The sequence shown here is derived from an EMBL/GenBank/DDBJ whole genome shotgun (WGS) entry which is preliminary data.</text>
</comment>
<keyword evidence="3" id="KW-1185">Reference proteome</keyword>
<dbReference type="EMBL" id="JBEDUW010000002">
    <property type="protein sequence ID" value="KAK9945587.1"/>
    <property type="molecule type" value="Genomic_DNA"/>
</dbReference>
<organism evidence="2 3">
    <name type="scientific">Rubus argutus</name>
    <name type="common">Southern blackberry</name>
    <dbReference type="NCBI Taxonomy" id="59490"/>
    <lineage>
        <taxon>Eukaryota</taxon>
        <taxon>Viridiplantae</taxon>
        <taxon>Streptophyta</taxon>
        <taxon>Embryophyta</taxon>
        <taxon>Tracheophyta</taxon>
        <taxon>Spermatophyta</taxon>
        <taxon>Magnoliopsida</taxon>
        <taxon>eudicotyledons</taxon>
        <taxon>Gunneridae</taxon>
        <taxon>Pentapetalae</taxon>
        <taxon>rosids</taxon>
        <taxon>fabids</taxon>
        <taxon>Rosales</taxon>
        <taxon>Rosaceae</taxon>
        <taxon>Rosoideae</taxon>
        <taxon>Rosoideae incertae sedis</taxon>
        <taxon>Rubus</taxon>
    </lineage>
</organism>
<accession>A0AAW1YCQ4</accession>
<evidence type="ECO:0000256" key="1">
    <source>
        <dbReference type="SAM" id="MobiDB-lite"/>
    </source>
</evidence>